<dbReference type="AlphaFoldDB" id="A0A174H1C3"/>
<name>A0A174H1C3_9FIRM</name>
<dbReference type="Pfam" id="PF02901">
    <property type="entry name" value="PFL-like"/>
    <property type="match status" value="1"/>
</dbReference>
<dbReference type="OrthoDB" id="9803969at2"/>
<gene>
    <name evidence="6" type="primary">hpdB_4</name>
    <name evidence="6" type="ORF">ERS852491_02913</name>
</gene>
<feature type="modified residue" description="Glycine radical" evidence="3">
    <location>
        <position position="855"/>
    </location>
</feature>
<dbReference type="PROSITE" id="PS51149">
    <property type="entry name" value="GLY_RADICAL_2"/>
    <property type="match status" value="1"/>
</dbReference>
<dbReference type="InterPro" id="IPR051215">
    <property type="entry name" value="GRE"/>
</dbReference>
<dbReference type="InterPro" id="IPR004184">
    <property type="entry name" value="PFL_dom"/>
</dbReference>
<evidence type="ECO:0000256" key="1">
    <source>
        <dbReference type="ARBA" id="ARBA00022818"/>
    </source>
</evidence>
<dbReference type="SUPFAM" id="SSF51998">
    <property type="entry name" value="PFL-like glycyl radical enzymes"/>
    <property type="match status" value="1"/>
</dbReference>
<sequence length="880" mass="99566">MEKTKSRVLEMLETGKTVAWPPTANADRELTDFVQKEVVGKPSTDRTQRLFDHFLNSKCRFDGQMPLLYTEAWKKYDGMPLYIRRGLSYKYMIENMDATVKEDEVIVGSKTRFTRGATMYPQFSTKFMIDFLNMAEDEEAKLFSVSGDDEAHNIKEEGWIKLGQLFSIREEEVAPMKECLEYWSTRSIEDVSEKVMEESFPYYKDLKLAQKVGIFPGSGLASGCDGRWTPAYDIIVERGLEDVIAECKRHLEEEQPIKKEGAEKIYFWQACIYTCEAIITWAKHYAEDARRQAETAAEPRKSELLLMAEGLEWAPAKPARTFREGLQAAWLGHLMVWNDSISLGLSPAHWGKLLYPLYAADLEAGRITKEEALELWEIMRIKFSSEEYITPSAWAAMASSNSFQHMTVGGLDPKTGQCIDNELEDMILEAGVNIPTPQPTLGILVSSKTSEHLLLKAAETTKAGCGYPAWFNYDMQVQHLLWCHAEENITLEDARDVSIAGCVEIGMQGTTHGINHPAFYNEGKTFELALNNGVDPRTGEVCFTGCKPITCYQDVWDNFIMIREHYMRVYMRYWDFVIGICRGIHPKIAGSVLMHDCVAVGRPQDDNGCRYNKSVTLLDSGTVNVCNGLAAMKKLIWDEKKYTFEEFKEAIDNNFGYKVGAVAGNFSMLNQEIEPSLHMKYAKIHKDILEAPKFGNDDDYVDNIFVDLWHDYDRVCASEITYLGYRWLTAALSISAHGPHGRVTGATADGRLSGVTLCDGILSASPGTDTNGPIALLNSGVKLDPTEYRSVQLNMKIHPNAIRGDEGSRNFVDFIKSYFNNGGYHVQFNIVDSNMLRDAQKHPENYRELMVRVAGFSAYWCELGKPIQDEVIARTEYNQV</sequence>
<keyword evidence="2 6" id="KW-0456">Lyase</keyword>
<dbReference type="GO" id="GO:0005829">
    <property type="term" value="C:cytosol"/>
    <property type="evidence" value="ECO:0007669"/>
    <property type="project" value="TreeGrafter"/>
</dbReference>
<feature type="domain" description="PFL" evidence="5">
    <location>
        <begin position="45"/>
        <end position="752"/>
    </location>
</feature>
<evidence type="ECO:0000256" key="2">
    <source>
        <dbReference type="ARBA" id="ARBA00023239"/>
    </source>
</evidence>
<keyword evidence="1 3" id="KW-0556">Organic radical</keyword>
<dbReference type="PROSITE" id="PS51554">
    <property type="entry name" value="PFL"/>
    <property type="match status" value="1"/>
</dbReference>
<evidence type="ECO:0000256" key="3">
    <source>
        <dbReference type="PROSITE-ProRule" id="PRU00493"/>
    </source>
</evidence>
<dbReference type="EC" id="4.1.1.83" evidence="6"/>
<dbReference type="Pfam" id="PF01228">
    <property type="entry name" value="Gly_radical"/>
    <property type="match status" value="1"/>
</dbReference>
<evidence type="ECO:0000259" key="5">
    <source>
        <dbReference type="PROSITE" id="PS51554"/>
    </source>
</evidence>
<dbReference type="InterPro" id="IPR053798">
    <property type="entry name" value="IAD-like"/>
</dbReference>
<dbReference type="PANTHER" id="PTHR43641">
    <property type="entry name" value="FORMATE ACETYLTRANSFERASE 3-RELATED"/>
    <property type="match status" value="1"/>
</dbReference>
<dbReference type="GO" id="GO:0043722">
    <property type="term" value="F:4-hydroxyphenylacetate decarboxylase activity"/>
    <property type="evidence" value="ECO:0007669"/>
    <property type="project" value="UniProtKB-EC"/>
</dbReference>
<evidence type="ECO:0000259" key="4">
    <source>
        <dbReference type="PROSITE" id="PS51149"/>
    </source>
</evidence>
<dbReference type="Proteomes" id="UP000095544">
    <property type="component" value="Unassembled WGS sequence"/>
</dbReference>
<accession>A0A174H1C3</accession>
<protein>
    <submittedName>
        <fullName evidence="6">4-hydroxyphenylacetate decarboxylase large subunit</fullName>
        <ecNumber evidence="6">4.1.1.83</ecNumber>
    </submittedName>
</protein>
<dbReference type="InterPro" id="IPR001150">
    <property type="entry name" value="Gly_radical"/>
</dbReference>
<organism evidence="6 7">
    <name type="scientific">Faecalicatena contorta</name>
    <dbReference type="NCBI Taxonomy" id="39482"/>
    <lineage>
        <taxon>Bacteria</taxon>
        <taxon>Bacillati</taxon>
        <taxon>Bacillota</taxon>
        <taxon>Clostridia</taxon>
        <taxon>Lachnospirales</taxon>
        <taxon>Lachnospiraceae</taxon>
        <taxon>Faecalicatena</taxon>
    </lineage>
</organism>
<dbReference type="EMBL" id="CYZU01000027">
    <property type="protein sequence ID" value="CUO66880.1"/>
    <property type="molecule type" value="Genomic_DNA"/>
</dbReference>
<dbReference type="RefSeq" id="WP_055153851.1">
    <property type="nucleotide sequence ID" value="NZ_CYZU01000027.1"/>
</dbReference>
<evidence type="ECO:0000313" key="6">
    <source>
        <dbReference type="EMBL" id="CUO66880.1"/>
    </source>
</evidence>
<reference evidence="6 7" key="1">
    <citation type="submission" date="2015-09" db="EMBL/GenBank/DDBJ databases">
        <authorList>
            <consortium name="Pathogen Informatics"/>
        </authorList>
    </citation>
    <scope>NUCLEOTIDE SEQUENCE [LARGE SCALE GENOMIC DNA]</scope>
    <source>
        <strain evidence="6 7">2789STDY5834876</strain>
    </source>
</reference>
<feature type="domain" description="Glycine radical" evidence="4">
    <location>
        <begin position="760"/>
        <end position="880"/>
    </location>
</feature>
<dbReference type="NCBIfam" id="NF033718">
    <property type="entry name" value="indole_decarb"/>
    <property type="match status" value="1"/>
</dbReference>
<dbReference type="PANTHER" id="PTHR43641:SF2">
    <property type="entry name" value="DEHYDRATASE YBIW-RELATED"/>
    <property type="match status" value="1"/>
</dbReference>
<dbReference type="STRING" id="39482.ERS852491_02913"/>
<dbReference type="Gene3D" id="3.20.70.20">
    <property type="match status" value="1"/>
</dbReference>
<evidence type="ECO:0000313" key="7">
    <source>
        <dbReference type="Proteomes" id="UP000095544"/>
    </source>
</evidence>
<proteinExistence type="predicted"/>